<dbReference type="Pfam" id="PF14897">
    <property type="entry name" value="EpsG"/>
    <property type="match status" value="1"/>
</dbReference>
<keyword evidence="1" id="KW-0812">Transmembrane</keyword>
<gene>
    <name evidence="2" type="ORF">FYJ26_09925</name>
</gene>
<comment type="caution">
    <text evidence="2">The sequence shown here is derived from an EMBL/GenBank/DDBJ whole genome shotgun (WGS) entry which is preliminary data.</text>
</comment>
<sequence>MGFLMFTTIQLVLYAINSMISFDKKKERNIAIILMFSVFLIFSALRGTGDSDYYNYLYFARDIGTDFSKIFQSSYPVEIGFRVFAYIFNLLGISRQAIIILMNVLSIVPTTYVIIKESDNPFLSALIFMPIFIQFDMQTSRTASAIGLGMMSVYMMVNKKYIKSIFFLLFAMSFHKSTVILIPFFLILHIDFSHAFKVFALGLSLLVSILSKQLLGITSQILENIGMGRMSAKILTYTFQGRFAKEMSFIDPRILFAIFLFLTSIIYYNRNEIKKFTIEDASIKAIWFCAVVLLTFRSSTAIAFRFSNFFTIFQMLYIPMLLKKIKIYDQYTYFLVYLSIFVYILPYAVFLMVNAPSYGFFFTNEQAILSLTN</sequence>
<accession>A0A6N7VGX3</accession>
<dbReference type="RefSeq" id="WP_154542007.1">
    <property type="nucleotide sequence ID" value="NZ_VULQ01000018.1"/>
</dbReference>
<keyword evidence="3" id="KW-1185">Reference proteome</keyword>
<feature type="transmembrane region" description="Helical" evidence="1">
    <location>
        <begin position="97"/>
        <end position="115"/>
    </location>
</feature>
<reference evidence="2 3" key="1">
    <citation type="submission" date="2019-08" db="EMBL/GenBank/DDBJ databases">
        <title>In-depth cultivation of the pig gut microbiome towards novel bacterial diversity and tailored functional studies.</title>
        <authorList>
            <person name="Wylensek D."/>
            <person name="Hitch T.C.A."/>
            <person name="Clavel T."/>
        </authorList>
    </citation>
    <scope>NUCLEOTIDE SEQUENCE [LARGE SCALE GENOMIC DNA]</scope>
    <source>
        <strain evidence="2 3">WCA-380-WT-2B</strain>
    </source>
</reference>
<evidence type="ECO:0000313" key="2">
    <source>
        <dbReference type="EMBL" id="MSS78695.1"/>
    </source>
</evidence>
<feature type="transmembrane region" description="Helical" evidence="1">
    <location>
        <begin position="334"/>
        <end position="353"/>
    </location>
</feature>
<feature type="transmembrane region" description="Helical" evidence="1">
    <location>
        <begin position="302"/>
        <end position="322"/>
    </location>
</feature>
<keyword evidence="1" id="KW-1133">Transmembrane helix</keyword>
<feature type="transmembrane region" description="Helical" evidence="1">
    <location>
        <begin position="29"/>
        <end position="49"/>
    </location>
</feature>
<evidence type="ECO:0000256" key="1">
    <source>
        <dbReference type="SAM" id="Phobius"/>
    </source>
</evidence>
<feature type="transmembrane region" description="Helical" evidence="1">
    <location>
        <begin position="161"/>
        <end position="186"/>
    </location>
</feature>
<dbReference type="AlphaFoldDB" id="A0A6N7VGX3"/>
<name>A0A6N7VGX3_9FIRM</name>
<dbReference type="Proteomes" id="UP000441925">
    <property type="component" value="Unassembled WGS sequence"/>
</dbReference>
<keyword evidence="1" id="KW-0472">Membrane</keyword>
<protein>
    <submittedName>
        <fullName evidence="2">EpsG family protein</fullName>
    </submittedName>
</protein>
<proteinExistence type="predicted"/>
<feature type="transmembrane region" description="Helical" evidence="1">
    <location>
        <begin position="281"/>
        <end position="296"/>
    </location>
</feature>
<organism evidence="2 3">
    <name type="scientific">Anaerococcus porci</name>
    <dbReference type="NCBI Taxonomy" id="2652269"/>
    <lineage>
        <taxon>Bacteria</taxon>
        <taxon>Bacillati</taxon>
        <taxon>Bacillota</taxon>
        <taxon>Tissierellia</taxon>
        <taxon>Tissierellales</taxon>
        <taxon>Peptoniphilaceae</taxon>
        <taxon>Anaerococcus</taxon>
    </lineage>
</organism>
<evidence type="ECO:0000313" key="3">
    <source>
        <dbReference type="Proteomes" id="UP000441925"/>
    </source>
</evidence>
<dbReference type="InterPro" id="IPR049458">
    <property type="entry name" value="EpsG-like"/>
</dbReference>
<feature type="transmembrane region" description="Helical" evidence="1">
    <location>
        <begin position="252"/>
        <end position="269"/>
    </location>
</feature>
<dbReference type="EMBL" id="VULQ01000018">
    <property type="protein sequence ID" value="MSS78695.1"/>
    <property type="molecule type" value="Genomic_DNA"/>
</dbReference>